<protein>
    <recommendedName>
        <fullName evidence="5">Lipoprotein</fullName>
    </recommendedName>
</protein>
<accession>A0A919SKC8</accession>
<evidence type="ECO:0008006" key="5">
    <source>
        <dbReference type="Google" id="ProtNLM"/>
    </source>
</evidence>
<evidence type="ECO:0000256" key="2">
    <source>
        <dbReference type="SAM" id="SignalP"/>
    </source>
</evidence>
<feature type="signal peptide" evidence="2">
    <location>
        <begin position="1"/>
        <end position="20"/>
    </location>
</feature>
<gene>
    <name evidence="3" type="ORF">Aco04nite_34460</name>
</gene>
<feature type="chain" id="PRO_5037000941" description="Lipoprotein" evidence="2">
    <location>
        <begin position="21"/>
        <end position="274"/>
    </location>
</feature>
<comment type="caution">
    <text evidence="3">The sequence shown here is derived from an EMBL/GenBank/DDBJ whole genome shotgun (WGS) entry which is preliminary data.</text>
</comment>
<feature type="compositionally biased region" description="Basic and acidic residues" evidence="1">
    <location>
        <begin position="260"/>
        <end position="274"/>
    </location>
</feature>
<dbReference type="PROSITE" id="PS51257">
    <property type="entry name" value="PROKAR_LIPOPROTEIN"/>
    <property type="match status" value="1"/>
</dbReference>
<dbReference type="AlphaFoldDB" id="A0A919SKC8"/>
<evidence type="ECO:0000313" key="4">
    <source>
        <dbReference type="Proteomes" id="UP000680865"/>
    </source>
</evidence>
<reference evidence="3" key="1">
    <citation type="submission" date="2021-03" db="EMBL/GenBank/DDBJ databases">
        <title>Whole genome shotgun sequence of Actinoplanes consettensis NBRC 14913.</title>
        <authorList>
            <person name="Komaki H."/>
            <person name="Tamura T."/>
        </authorList>
    </citation>
    <scope>NUCLEOTIDE SEQUENCE</scope>
    <source>
        <strain evidence="3">NBRC 14913</strain>
    </source>
</reference>
<dbReference type="Proteomes" id="UP000680865">
    <property type="component" value="Unassembled WGS sequence"/>
</dbReference>
<keyword evidence="2" id="KW-0732">Signal</keyword>
<evidence type="ECO:0000256" key="1">
    <source>
        <dbReference type="SAM" id="MobiDB-lite"/>
    </source>
</evidence>
<dbReference type="EMBL" id="BOQP01000017">
    <property type="protein sequence ID" value="GIM73281.1"/>
    <property type="molecule type" value="Genomic_DNA"/>
</dbReference>
<evidence type="ECO:0000313" key="3">
    <source>
        <dbReference type="EMBL" id="GIM73281.1"/>
    </source>
</evidence>
<name>A0A919SKC8_9ACTN</name>
<keyword evidence="4" id="KW-1185">Reference proteome</keyword>
<dbReference type="RefSeq" id="WP_212998236.1">
    <property type="nucleotide sequence ID" value="NZ_BAAATW010000023.1"/>
</dbReference>
<organism evidence="3 4">
    <name type="scientific">Winogradskya consettensis</name>
    <dbReference type="NCBI Taxonomy" id="113560"/>
    <lineage>
        <taxon>Bacteria</taxon>
        <taxon>Bacillati</taxon>
        <taxon>Actinomycetota</taxon>
        <taxon>Actinomycetes</taxon>
        <taxon>Micromonosporales</taxon>
        <taxon>Micromonosporaceae</taxon>
        <taxon>Winogradskya</taxon>
    </lineage>
</organism>
<proteinExistence type="predicted"/>
<feature type="region of interest" description="Disordered" evidence="1">
    <location>
        <begin position="255"/>
        <end position="274"/>
    </location>
</feature>
<sequence length="274" mass="28042">MRLFHIGALALAVSAVTLGAAGCSADRTTAAPAAAQAGRGAPAAAQAAEGAPAKAVEGAPAAETVVLGSGRDRTASRTAADWKTYADHVLVVTVAGETRVEPSRLEVERGEGMIGRTVQLRIDKVLWSAPDAPQKAPATLKVAAAGWVFNNNEGKAAGVKFAMEDSSRLEVGHTYVKAVEWVDDACSADPAVGTWEGLGSGDTIPYDKGVVGAGEFEGRTQTLDQAKAKFGAGESTLRPQLAGGPVDTLVSNLKAAPARAETDHGSRECDPADK</sequence>